<evidence type="ECO:0000313" key="2">
    <source>
        <dbReference type="EMBL" id="ELY81011.1"/>
    </source>
</evidence>
<keyword evidence="3" id="KW-1185">Reference proteome</keyword>
<evidence type="ECO:0000259" key="1">
    <source>
        <dbReference type="Pfam" id="PF01402"/>
    </source>
</evidence>
<protein>
    <recommendedName>
        <fullName evidence="1">Ribbon-helix-helix protein CopG domain-containing protein</fullName>
    </recommendedName>
</protein>
<organism evidence="2 3">
    <name type="scientific">Natrinema gari JCM 14663</name>
    <dbReference type="NCBI Taxonomy" id="1230459"/>
    <lineage>
        <taxon>Archaea</taxon>
        <taxon>Methanobacteriati</taxon>
        <taxon>Methanobacteriota</taxon>
        <taxon>Stenosarchaea group</taxon>
        <taxon>Halobacteria</taxon>
        <taxon>Halobacteriales</taxon>
        <taxon>Natrialbaceae</taxon>
        <taxon>Natrinema</taxon>
    </lineage>
</organism>
<name>L9Z547_9EURY</name>
<dbReference type="CDD" id="cd21631">
    <property type="entry name" value="RHH_CopG_NikR-like"/>
    <property type="match status" value="1"/>
</dbReference>
<accession>L9Z547</accession>
<dbReference type="Pfam" id="PF01402">
    <property type="entry name" value="RHH_1"/>
    <property type="match status" value="1"/>
</dbReference>
<gene>
    <name evidence="2" type="ORF">C486_07933</name>
</gene>
<proteinExistence type="predicted"/>
<reference evidence="2 3" key="1">
    <citation type="journal article" date="2014" name="PLoS Genet.">
        <title>Phylogenetically driven sequencing of extremely halophilic archaea reveals strategies for static and dynamic osmo-response.</title>
        <authorList>
            <person name="Becker E.A."/>
            <person name="Seitzer P.M."/>
            <person name="Tritt A."/>
            <person name="Larsen D."/>
            <person name="Krusor M."/>
            <person name="Yao A.I."/>
            <person name="Wu D."/>
            <person name="Madern D."/>
            <person name="Eisen J.A."/>
            <person name="Darling A.E."/>
            <person name="Facciotti M.T."/>
        </authorList>
    </citation>
    <scope>NUCLEOTIDE SEQUENCE [LARGE SCALE GENOMIC DNA]</scope>
    <source>
        <strain evidence="2 3">JCM 14663</strain>
    </source>
</reference>
<feature type="domain" description="Ribbon-helix-helix protein CopG" evidence="1">
    <location>
        <begin position="11"/>
        <end position="48"/>
    </location>
</feature>
<dbReference type="RefSeq" id="WP_008454731.1">
    <property type="nucleotide sequence ID" value="NZ_AOIJ01000044.1"/>
</dbReference>
<evidence type="ECO:0000313" key="3">
    <source>
        <dbReference type="Proteomes" id="UP000011592"/>
    </source>
</evidence>
<dbReference type="EMBL" id="AOIJ01000044">
    <property type="protein sequence ID" value="ELY81011.1"/>
    <property type="molecule type" value="Genomic_DNA"/>
</dbReference>
<dbReference type="GO" id="GO:0006355">
    <property type="term" value="P:regulation of DNA-templated transcription"/>
    <property type="evidence" value="ECO:0007669"/>
    <property type="project" value="InterPro"/>
</dbReference>
<dbReference type="Proteomes" id="UP000011592">
    <property type="component" value="Unassembled WGS sequence"/>
</dbReference>
<sequence length="153" mass="17383">MGRMDHNPSSRVSFGCPNELLETLDEIADREDMNRSEKLRELVEKEVEAKGDLNEPQPILPDDERLAEAYRMLHERASAPHKIKRRVKLETAKNKLYDNSTPKSAVLDEIIKPLKSMDYISVATGHENVWIVVPPMRYTDGEDVVEAGEKAIA</sequence>
<dbReference type="AlphaFoldDB" id="L9Z547"/>
<comment type="caution">
    <text evidence="2">The sequence shown here is derived from an EMBL/GenBank/DDBJ whole genome shotgun (WGS) entry which is preliminary data.</text>
</comment>
<dbReference type="PATRIC" id="fig|1230459.4.peg.1586"/>
<dbReference type="InterPro" id="IPR002145">
    <property type="entry name" value="CopG"/>
</dbReference>